<dbReference type="PANTHER" id="PTHR35586:SF1">
    <property type="entry name" value="SLL1691 PROTEIN"/>
    <property type="match status" value="1"/>
</dbReference>
<sequence length="314" mass="37431">MGEGTNDRRVVSLDYDALWKEVIEEFFQEFLHFFAPDVYAAVDFRKGYEFLEQELRTLFPDSKSEKKYTDKLAKLYLKSGEEKWILTHIEVQGSRDLDFSERMFRYFYRVYDKYDRKIFALALFSDESPSYKPAAYKYEFFDTTLTYTYRTYKIVEQNEEELARSKNPFSMAVLAGLYVVKSKKDIDARYQFKINLIRLLLEKEWQREKIERLFVFIDGLLKLPIEKSFEVELNKMVRKEGGSMGLTWDRSNLADMYYSKGKMEGKAEGKIELVKKWLEEEKNADIQLIAKVSGLSVEEIRKIKEEVQTKRRPH</sequence>
<dbReference type="EMBL" id="BJXX01000060">
    <property type="protein sequence ID" value="GEN34020.1"/>
    <property type="molecule type" value="Genomic_DNA"/>
</dbReference>
<keyword evidence="2" id="KW-1185">Reference proteome</keyword>
<organism evidence="1 2">
    <name type="scientific">Aneurinibacillus danicus</name>
    <dbReference type="NCBI Taxonomy" id="267746"/>
    <lineage>
        <taxon>Bacteria</taxon>
        <taxon>Bacillati</taxon>
        <taxon>Bacillota</taxon>
        <taxon>Bacilli</taxon>
        <taxon>Bacillales</taxon>
        <taxon>Paenibacillaceae</taxon>
        <taxon>Aneurinibacillus group</taxon>
        <taxon>Aneurinibacillus</taxon>
    </lineage>
</organism>
<dbReference type="AlphaFoldDB" id="A0A511V515"/>
<dbReference type="Proteomes" id="UP000321157">
    <property type="component" value="Unassembled WGS sequence"/>
</dbReference>
<evidence type="ECO:0000313" key="2">
    <source>
        <dbReference type="Proteomes" id="UP000321157"/>
    </source>
</evidence>
<comment type="caution">
    <text evidence="1">The sequence shown here is derived from an EMBL/GenBank/DDBJ whole genome shotgun (WGS) entry which is preliminary data.</text>
</comment>
<name>A0A511V515_9BACL</name>
<evidence type="ECO:0008006" key="3">
    <source>
        <dbReference type="Google" id="ProtNLM"/>
    </source>
</evidence>
<proteinExistence type="predicted"/>
<dbReference type="PANTHER" id="PTHR35586">
    <property type="entry name" value="SLL1691 PROTEIN"/>
    <property type="match status" value="1"/>
</dbReference>
<evidence type="ECO:0000313" key="1">
    <source>
        <dbReference type="EMBL" id="GEN34020.1"/>
    </source>
</evidence>
<accession>A0A511V515</accession>
<protein>
    <recommendedName>
        <fullName evidence="3">Transposase (putative) YhgA-like domain-containing protein</fullName>
    </recommendedName>
</protein>
<reference evidence="1 2" key="1">
    <citation type="submission" date="2019-07" db="EMBL/GenBank/DDBJ databases">
        <title>Whole genome shotgun sequence of Aneurinibacillus danicus NBRC 102444.</title>
        <authorList>
            <person name="Hosoyama A."/>
            <person name="Uohara A."/>
            <person name="Ohji S."/>
            <person name="Ichikawa N."/>
        </authorList>
    </citation>
    <scope>NUCLEOTIDE SEQUENCE [LARGE SCALE GENOMIC DNA]</scope>
    <source>
        <strain evidence="1 2">NBRC 102444</strain>
    </source>
</reference>
<gene>
    <name evidence="1" type="ORF">ADA01nite_14800</name>
</gene>